<sequence>MAEELAMVRRNVEREDAVAIRHLARAYQAGNWEIAVNLKKAAKLYKRAAELGDADACFSLAYAYDDGDGVRQNKAKALAFWRRAAAQDHDVRTKCNAETVLFLSLSIASDGPTPEAVALVRDAAGRGYAEAEYHLADLHLDGAGGVPQDTREAKRLLANAAGKGYDDARAKLADLGSSLVEIED</sequence>
<reference evidence="1 2" key="1">
    <citation type="submission" date="2024-03" db="EMBL/GenBank/DDBJ databases">
        <title>Aureococcus anophagefferens CCMP1851 and Kratosvirus quantuckense: Draft genome of a second virus-susceptible host strain in the model system.</title>
        <authorList>
            <person name="Chase E."/>
            <person name="Truchon A.R."/>
            <person name="Schepens W."/>
            <person name="Wilhelm S.W."/>
        </authorList>
    </citation>
    <scope>NUCLEOTIDE SEQUENCE [LARGE SCALE GENOMIC DNA]</scope>
    <source>
        <strain evidence="1 2">CCMP1851</strain>
    </source>
</reference>
<dbReference type="PANTHER" id="PTHR43628">
    <property type="entry name" value="ACTIVATOR OF C KINASE PROTEIN 1-RELATED"/>
    <property type="match status" value="1"/>
</dbReference>
<dbReference type="SUPFAM" id="SSF81901">
    <property type="entry name" value="HCP-like"/>
    <property type="match status" value="2"/>
</dbReference>
<dbReference type="Gene3D" id="1.25.40.10">
    <property type="entry name" value="Tetratricopeptide repeat domain"/>
    <property type="match status" value="2"/>
</dbReference>
<organism evidence="1 2">
    <name type="scientific">Aureococcus anophagefferens</name>
    <name type="common">Harmful bloom alga</name>
    <dbReference type="NCBI Taxonomy" id="44056"/>
    <lineage>
        <taxon>Eukaryota</taxon>
        <taxon>Sar</taxon>
        <taxon>Stramenopiles</taxon>
        <taxon>Ochrophyta</taxon>
        <taxon>Pelagophyceae</taxon>
        <taxon>Pelagomonadales</taxon>
        <taxon>Pelagomonadaceae</taxon>
        <taxon>Aureococcus</taxon>
    </lineage>
</organism>
<evidence type="ECO:0008006" key="3">
    <source>
        <dbReference type="Google" id="ProtNLM"/>
    </source>
</evidence>
<dbReference type="InterPro" id="IPR011990">
    <property type="entry name" value="TPR-like_helical_dom_sf"/>
</dbReference>
<evidence type="ECO:0000313" key="1">
    <source>
        <dbReference type="EMBL" id="KAK7242269.1"/>
    </source>
</evidence>
<proteinExistence type="predicted"/>
<dbReference type="SMART" id="SM00671">
    <property type="entry name" value="SEL1"/>
    <property type="match status" value="3"/>
</dbReference>
<name>A0ABR1G134_AURAN</name>
<accession>A0ABR1G134</accession>
<comment type="caution">
    <text evidence="1">The sequence shown here is derived from an EMBL/GenBank/DDBJ whole genome shotgun (WGS) entry which is preliminary data.</text>
</comment>
<evidence type="ECO:0000313" key="2">
    <source>
        <dbReference type="Proteomes" id="UP001363151"/>
    </source>
</evidence>
<dbReference type="PANTHER" id="PTHR43628:SF1">
    <property type="entry name" value="CHITIN SYNTHASE REGULATORY FACTOR 2-RELATED"/>
    <property type="match status" value="1"/>
</dbReference>
<dbReference type="EMBL" id="JBBJCI010000146">
    <property type="protein sequence ID" value="KAK7242269.1"/>
    <property type="molecule type" value="Genomic_DNA"/>
</dbReference>
<dbReference type="Pfam" id="PF08238">
    <property type="entry name" value="Sel1"/>
    <property type="match status" value="3"/>
</dbReference>
<dbReference type="InterPro" id="IPR052945">
    <property type="entry name" value="Mitotic_Regulator"/>
</dbReference>
<protein>
    <recommendedName>
        <fullName evidence="3">Sel1 repeat family protein</fullName>
    </recommendedName>
</protein>
<keyword evidence="2" id="KW-1185">Reference proteome</keyword>
<gene>
    <name evidence="1" type="ORF">SO694_00013448</name>
</gene>
<dbReference type="Proteomes" id="UP001363151">
    <property type="component" value="Unassembled WGS sequence"/>
</dbReference>
<dbReference type="InterPro" id="IPR006597">
    <property type="entry name" value="Sel1-like"/>
</dbReference>